<dbReference type="CDD" id="cd00616">
    <property type="entry name" value="AHBA_syn"/>
    <property type="match status" value="1"/>
</dbReference>
<dbReference type="GO" id="GO:0030170">
    <property type="term" value="F:pyridoxal phosphate binding"/>
    <property type="evidence" value="ECO:0007669"/>
    <property type="project" value="UniProtKB-ARBA"/>
</dbReference>
<evidence type="ECO:0000256" key="4">
    <source>
        <dbReference type="PIRSR" id="PIRSR000390-2"/>
    </source>
</evidence>
<feature type="active site" description="Proton acceptor" evidence="3">
    <location>
        <position position="187"/>
    </location>
</feature>
<accession>A0A1K1PM08</accession>
<dbReference type="InterPro" id="IPR015424">
    <property type="entry name" value="PyrdxlP-dep_Trfase"/>
</dbReference>
<evidence type="ECO:0000313" key="6">
    <source>
        <dbReference type="EMBL" id="SFW47750.1"/>
    </source>
</evidence>
<dbReference type="Proteomes" id="UP000182958">
    <property type="component" value="Unassembled WGS sequence"/>
</dbReference>
<dbReference type="InterPro" id="IPR015421">
    <property type="entry name" value="PyrdxlP-dep_Trfase_major"/>
</dbReference>
<dbReference type="EMBL" id="FPJA01000008">
    <property type="protein sequence ID" value="SFW47750.1"/>
    <property type="molecule type" value="Genomic_DNA"/>
</dbReference>
<dbReference type="Gene3D" id="3.90.1150.10">
    <property type="entry name" value="Aspartate Aminotransferase, domain 1"/>
    <property type="match status" value="1"/>
</dbReference>
<comment type="similarity">
    <text evidence="2 5">Belongs to the DegT/DnrJ/EryC1 family.</text>
</comment>
<dbReference type="InterPro" id="IPR015422">
    <property type="entry name" value="PyrdxlP-dep_Trfase_small"/>
</dbReference>
<dbReference type="SUPFAM" id="SSF53383">
    <property type="entry name" value="PLP-dependent transferases"/>
    <property type="match status" value="1"/>
</dbReference>
<dbReference type="Pfam" id="PF01041">
    <property type="entry name" value="DegT_DnrJ_EryC1"/>
    <property type="match status" value="1"/>
</dbReference>
<dbReference type="PANTHER" id="PTHR30244">
    <property type="entry name" value="TRANSAMINASE"/>
    <property type="match status" value="1"/>
</dbReference>
<evidence type="ECO:0000256" key="3">
    <source>
        <dbReference type="PIRSR" id="PIRSR000390-1"/>
    </source>
</evidence>
<name>A0A1K1PM08_SELRU</name>
<evidence type="ECO:0000313" key="7">
    <source>
        <dbReference type="Proteomes" id="UP000182958"/>
    </source>
</evidence>
<dbReference type="GO" id="GO:0008483">
    <property type="term" value="F:transaminase activity"/>
    <property type="evidence" value="ECO:0007669"/>
    <property type="project" value="TreeGrafter"/>
</dbReference>
<organism evidence="6 7">
    <name type="scientific">Selenomonas ruminantium</name>
    <dbReference type="NCBI Taxonomy" id="971"/>
    <lineage>
        <taxon>Bacteria</taxon>
        <taxon>Bacillati</taxon>
        <taxon>Bacillota</taxon>
        <taxon>Negativicutes</taxon>
        <taxon>Selenomonadales</taxon>
        <taxon>Selenomonadaceae</taxon>
        <taxon>Selenomonas</taxon>
    </lineage>
</organism>
<reference evidence="7" key="1">
    <citation type="submission" date="2016-11" db="EMBL/GenBank/DDBJ databases">
        <authorList>
            <person name="Varghese N."/>
            <person name="Submissions S."/>
        </authorList>
    </citation>
    <scope>NUCLEOTIDE SEQUENCE [LARGE SCALE GENOMIC DNA]</scope>
    <source>
        <strain evidence="7">C3</strain>
    </source>
</reference>
<keyword evidence="7" id="KW-1185">Reference proteome</keyword>
<dbReference type="PANTHER" id="PTHR30244:SF36">
    <property type="entry name" value="3-OXO-GLUCOSE-6-PHOSPHATE:GLUTAMATE AMINOTRANSFERASE"/>
    <property type="match status" value="1"/>
</dbReference>
<dbReference type="Gene3D" id="3.40.640.10">
    <property type="entry name" value="Type I PLP-dependent aspartate aminotransferase-like (Major domain)"/>
    <property type="match status" value="1"/>
</dbReference>
<dbReference type="GO" id="GO:0000271">
    <property type="term" value="P:polysaccharide biosynthetic process"/>
    <property type="evidence" value="ECO:0007669"/>
    <property type="project" value="TreeGrafter"/>
</dbReference>
<dbReference type="FunFam" id="3.40.640.10:FF:000089">
    <property type="entry name" value="Aminotransferase, DegT/DnrJ/EryC1/StrS family"/>
    <property type="match status" value="1"/>
</dbReference>
<sequence>MKGKISPNRLDRGFYKYQEEFEQKAIDVLRSGWYVLGNEVKSFEEEFAAYTGAKYCIGLASGLDALWIAFRVLGIGKGDEVIVQGNTYIASVMGITINDATPIFVEPDEYYNIDASKIEEKITKKTKAILVVHLYGQASNMAPIMEIAKRHKLRVVEDCAQSHGAKFNGQMTGTFGDIGCFSFYPSKNLGAFGDGGAIVTNDSDLDKAVRIFRNYGSEKRYYNKVVGANSRLDEIQAGLLRVRLSHMEELEQEKTTICQRYLEEIKNPVFELPKIRDGATHIWHQFVIRCDKRDELISYLEANNIGSIIHYPIPPHLSEAYSYLGMEKDALPITESYADTVLSIPLYIGMTKEEQDYVIDKLNAFEVQS</sequence>
<feature type="modified residue" description="N6-(pyridoxal phosphate)lysine" evidence="4">
    <location>
        <position position="187"/>
    </location>
</feature>
<evidence type="ECO:0000256" key="1">
    <source>
        <dbReference type="ARBA" id="ARBA00022898"/>
    </source>
</evidence>
<keyword evidence="1 4" id="KW-0663">Pyridoxal phosphate</keyword>
<dbReference type="InterPro" id="IPR000653">
    <property type="entry name" value="DegT/StrS_aminotransferase"/>
</dbReference>
<dbReference type="PIRSF" id="PIRSF000390">
    <property type="entry name" value="PLP_StrS"/>
    <property type="match status" value="1"/>
</dbReference>
<dbReference type="AlphaFoldDB" id="A0A1K1PM08"/>
<protein>
    <submittedName>
        <fullName evidence="6">dTDP-4-amino-4,6-dideoxygalactose transaminase</fullName>
    </submittedName>
</protein>
<gene>
    <name evidence="6" type="ORF">SAMN02910323_2039</name>
</gene>
<proteinExistence type="inferred from homology"/>
<dbReference type="RefSeq" id="WP_218161385.1">
    <property type="nucleotide sequence ID" value="NZ_FPJA01000008.1"/>
</dbReference>
<evidence type="ECO:0000256" key="2">
    <source>
        <dbReference type="ARBA" id="ARBA00037999"/>
    </source>
</evidence>
<evidence type="ECO:0000256" key="5">
    <source>
        <dbReference type="RuleBase" id="RU004508"/>
    </source>
</evidence>